<evidence type="ECO:0000313" key="3">
    <source>
        <dbReference type="EMBL" id="EPH40557.1"/>
    </source>
</evidence>
<reference evidence="3 4" key="1">
    <citation type="submission" date="2013-02" db="EMBL/GenBank/DDBJ databases">
        <title>Draft Genome Sequence of Streptomyces aurantiacus, Which Produces Setomimycin.</title>
        <authorList>
            <person name="Gruening B.A."/>
            <person name="Praeg A."/>
            <person name="Erxleben A."/>
            <person name="Guenther S."/>
            <person name="Mueller M."/>
        </authorList>
    </citation>
    <scope>NUCLEOTIDE SEQUENCE [LARGE SCALE GENOMIC DNA]</scope>
    <source>
        <strain evidence="3 4">JA 4570</strain>
    </source>
</reference>
<dbReference type="OrthoDB" id="4541851at2"/>
<feature type="chain" id="PRO_5039690226" description="Ricin B lectin domain-containing protein" evidence="1">
    <location>
        <begin position="31"/>
        <end position="182"/>
    </location>
</feature>
<feature type="signal peptide" evidence="1">
    <location>
        <begin position="1"/>
        <end position="30"/>
    </location>
</feature>
<comment type="caution">
    <text evidence="3">The sequence shown here is derived from an EMBL/GenBank/DDBJ whole genome shotgun (WGS) entry which is preliminary data.</text>
</comment>
<accession>S4AGG3</accession>
<dbReference type="Gene3D" id="2.80.10.50">
    <property type="match status" value="1"/>
</dbReference>
<name>S4AGG3_9ACTN</name>
<keyword evidence="1" id="KW-0732">Signal</keyword>
<dbReference type="EMBL" id="AOPZ01000400">
    <property type="protein sequence ID" value="EPH40557.1"/>
    <property type="molecule type" value="Genomic_DNA"/>
</dbReference>
<dbReference type="Pfam" id="PF00652">
    <property type="entry name" value="Ricin_B_lectin"/>
    <property type="match status" value="1"/>
</dbReference>
<dbReference type="SUPFAM" id="SSF50370">
    <property type="entry name" value="Ricin B-like lectins"/>
    <property type="match status" value="1"/>
</dbReference>
<dbReference type="PATRIC" id="fig|1286094.4.peg.6311"/>
<dbReference type="InterPro" id="IPR000772">
    <property type="entry name" value="Ricin_B_lectin"/>
</dbReference>
<evidence type="ECO:0000256" key="1">
    <source>
        <dbReference type="SAM" id="SignalP"/>
    </source>
</evidence>
<gene>
    <name evidence="3" type="ORF">STRAU_6385</name>
</gene>
<dbReference type="AlphaFoldDB" id="S4AGG3"/>
<dbReference type="RefSeq" id="WP_016644505.1">
    <property type="nucleotide sequence ID" value="NZ_AOPZ01000400.1"/>
</dbReference>
<protein>
    <recommendedName>
        <fullName evidence="2">Ricin B lectin domain-containing protein</fullName>
    </recommendedName>
</protein>
<proteinExistence type="predicted"/>
<dbReference type="PROSITE" id="PS50231">
    <property type="entry name" value="RICIN_B_LECTIN"/>
    <property type="match status" value="1"/>
</dbReference>
<evidence type="ECO:0000259" key="2">
    <source>
        <dbReference type="Pfam" id="PF00652"/>
    </source>
</evidence>
<dbReference type="Proteomes" id="UP000014629">
    <property type="component" value="Unassembled WGS sequence"/>
</dbReference>
<feature type="domain" description="Ricin B lectin" evidence="2">
    <location>
        <begin position="51"/>
        <end position="134"/>
    </location>
</feature>
<keyword evidence="4" id="KW-1185">Reference proteome</keyword>
<organism evidence="3 4">
    <name type="scientific">Streptomyces aurantiacus JA 4570</name>
    <dbReference type="NCBI Taxonomy" id="1286094"/>
    <lineage>
        <taxon>Bacteria</taxon>
        <taxon>Bacillati</taxon>
        <taxon>Actinomycetota</taxon>
        <taxon>Actinomycetes</taxon>
        <taxon>Kitasatosporales</taxon>
        <taxon>Streptomycetaceae</taxon>
        <taxon>Streptomyces</taxon>
        <taxon>Streptomyces aurantiacus group</taxon>
    </lineage>
</organism>
<dbReference type="InterPro" id="IPR035992">
    <property type="entry name" value="Ricin_B-like_lectins"/>
</dbReference>
<evidence type="ECO:0000313" key="4">
    <source>
        <dbReference type="Proteomes" id="UP000014629"/>
    </source>
</evidence>
<sequence>MTPVQRRKSSRRVGALTAAVVTVAAGGVLAGTAPAPAHAPPAAADAGSQWRNVANGLCMTTADDPANAFQGTATLAPCDAGDPRQRWRLGLDNSRGLQIISVGTGKCLADVAGWGLAWLGECVKNDIQQAWRIPPGQPEGQVFSSADDGKRLSTPYAAGTSYVTVRDDLPFEDARYRWSLIR</sequence>